<protein>
    <submittedName>
        <fullName evidence="3">HD-GYP domain-containing protein</fullName>
    </submittedName>
</protein>
<dbReference type="RefSeq" id="WP_148808567.1">
    <property type="nucleotide sequence ID" value="NZ_CP042243.1"/>
</dbReference>
<dbReference type="CDD" id="cd00077">
    <property type="entry name" value="HDc"/>
    <property type="match status" value="1"/>
</dbReference>
<dbReference type="OrthoDB" id="9804747at2"/>
<organism evidence="3 4">
    <name type="scientific">Crassaminicella thermophila</name>
    <dbReference type="NCBI Taxonomy" id="2599308"/>
    <lineage>
        <taxon>Bacteria</taxon>
        <taxon>Bacillati</taxon>
        <taxon>Bacillota</taxon>
        <taxon>Clostridia</taxon>
        <taxon>Eubacteriales</taxon>
        <taxon>Clostridiaceae</taxon>
        <taxon>Crassaminicella</taxon>
    </lineage>
</organism>
<name>A0A5C0SB93_CRATE</name>
<dbReference type="PROSITE" id="PS51831">
    <property type="entry name" value="HD"/>
    <property type="match status" value="1"/>
</dbReference>
<dbReference type="InterPro" id="IPR003607">
    <property type="entry name" value="HD/PDEase_dom"/>
</dbReference>
<dbReference type="InterPro" id="IPR006674">
    <property type="entry name" value="HD_domain"/>
</dbReference>
<dbReference type="PANTHER" id="PTHR43155">
    <property type="entry name" value="CYCLIC DI-GMP PHOSPHODIESTERASE PA4108-RELATED"/>
    <property type="match status" value="1"/>
</dbReference>
<evidence type="ECO:0000313" key="3">
    <source>
        <dbReference type="EMBL" id="QEK11431.1"/>
    </source>
</evidence>
<proteinExistence type="predicted"/>
<dbReference type="PANTHER" id="PTHR43155:SF2">
    <property type="entry name" value="CYCLIC DI-GMP PHOSPHODIESTERASE PA4108"/>
    <property type="match status" value="1"/>
</dbReference>
<evidence type="ECO:0000259" key="2">
    <source>
        <dbReference type="PROSITE" id="PS51832"/>
    </source>
</evidence>
<dbReference type="Gene3D" id="1.10.3210.10">
    <property type="entry name" value="Hypothetical protein af1432"/>
    <property type="match status" value="1"/>
</dbReference>
<gene>
    <name evidence="3" type="ORF">FQB35_03060</name>
</gene>
<dbReference type="SMART" id="SM00471">
    <property type="entry name" value="HDc"/>
    <property type="match status" value="1"/>
</dbReference>
<dbReference type="InterPro" id="IPR006675">
    <property type="entry name" value="HDIG_dom"/>
</dbReference>
<evidence type="ECO:0000313" key="4">
    <source>
        <dbReference type="Proteomes" id="UP000324646"/>
    </source>
</evidence>
<dbReference type="Proteomes" id="UP000324646">
    <property type="component" value="Chromosome"/>
</dbReference>
<dbReference type="EMBL" id="CP042243">
    <property type="protein sequence ID" value="QEK11431.1"/>
    <property type="molecule type" value="Genomic_DNA"/>
</dbReference>
<sequence length="388" mass="44001">MRLIPIGSAKEGMYLAQTLNDKNNRVLLQKGVKLNQNLIGKIKENGIYSIYINDEYSDNEIEDVISPKLRNEAIKTIKDTFDGLDKYFKQRENAIKVKQLEQEGEKNIQSLNNISKEFVDEILMNNNIVVNLVDIKSIDSYTYQHSVNVAVLSLILGIEMGLNRNELHDLCIGAMLHDIGKAFIPKEILLKKAPLTEEELDIEKDHTKKGYEYLKEKYEIKATTKVIALQHHERVDGSGFPYGYKGDKINKLARIVAIADTYDYLTSDTANKKAVPPNEAIELIMGSAGRYFDFKMVEVFAKKIMPYPEGSLVQLSNGEIGVVQEIQPDFPLRPKVKIVRQNAVSVEMKMIDLMKETNVVIKGILYEIPNACVPRKMGEGNSFKNTIR</sequence>
<dbReference type="NCBIfam" id="TIGR00277">
    <property type="entry name" value="HDIG"/>
    <property type="match status" value="1"/>
</dbReference>
<dbReference type="PROSITE" id="PS51832">
    <property type="entry name" value="HD_GYP"/>
    <property type="match status" value="1"/>
</dbReference>
<dbReference type="AlphaFoldDB" id="A0A5C0SB93"/>
<dbReference type="InterPro" id="IPR037522">
    <property type="entry name" value="HD_GYP_dom"/>
</dbReference>
<dbReference type="Pfam" id="PF13487">
    <property type="entry name" value="HD_5"/>
    <property type="match status" value="1"/>
</dbReference>
<evidence type="ECO:0000259" key="1">
    <source>
        <dbReference type="PROSITE" id="PS51831"/>
    </source>
</evidence>
<reference evidence="3 4" key="1">
    <citation type="submission" date="2019-07" db="EMBL/GenBank/DDBJ databases">
        <title>Complete genome of Crassaminicella thermophila SY095.</title>
        <authorList>
            <person name="Li X."/>
        </authorList>
    </citation>
    <scope>NUCLEOTIDE SEQUENCE [LARGE SCALE GENOMIC DNA]</scope>
    <source>
        <strain evidence="3 4">SY095</strain>
    </source>
</reference>
<feature type="domain" description="HD-GYP" evidence="2">
    <location>
        <begin position="120"/>
        <end position="316"/>
    </location>
</feature>
<keyword evidence="4" id="KW-1185">Reference proteome</keyword>
<feature type="domain" description="HD" evidence="1">
    <location>
        <begin position="142"/>
        <end position="265"/>
    </location>
</feature>
<accession>A0A5C0SB93</accession>
<dbReference type="SUPFAM" id="SSF109604">
    <property type="entry name" value="HD-domain/PDEase-like"/>
    <property type="match status" value="1"/>
</dbReference>
<dbReference type="KEGG" id="crs:FQB35_03060"/>